<evidence type="ECO:0000259" key="2">
    <source>
        <dbReference type="Pfam" id="PF07978"/>
    </source>
</evidence>
<feature type="domain" description="NIPSNAP" evidence="2">
    <location>
        <begin position="130"/>
        <end position="228"/>
    </location>
</feature>
<accession>A0A974A3F9</accession>
<dbReference type="InterPro" id="IPR011008">
    <property type="entry name" value="Dimeric_a/b-barrel"/>
</dbReference>
<comment type="caution">
    <text evidence="3">The sequence shown here is derived from an EMBL/GenBank/DDBJ whole genome shotgun (WGS) entry which is preliminary data.</text>
</comment>
<evidence type="ECO:0000256" key="1">
    <source>
        <dbReference type="ARBA" id="ARBA00005291"/>
    </source>
</evidence>
<dbReference type="PANTHER" id="PTHR21017:SF17">
    <property type="entry name" value="PROTEIN NIPSNAP"/>
    <property type="match status" value="1"/>
</dbReference>
<dbReference type="SUPFAM" id="SSF54909">
    <property type="entry name" value="Dimeric alpha+beta barrel"/>
    <property type="match status" value="2"/>
</dbReference>
<name>A0A974A3F9_9BRAD</name>
<feature type="domain" description="NIPSNAP" evidence="2">
    <location>
        <begin position="21"/>
        <end position="114"/>
    </location>
</feature>
<dbReference type="InterPro" id="IPR012577">
    <property type="entry name" value="NIPSNAP"/>
</dbReference>
<dbReference type="AlphaFoldDB" id="A0A974A3F9"/>
<reference evidence="3" key="1">
    <citation type="submission" date="2020-06" db="EMBL/GenBank/DDBJ databases">
        <title>Whole Genome Sequence of Bradyrhizobium sp. Strain 1S1.</title>
        <authorList>
            <person name="Bromfield E.S.P."/>
            <person name="Cloutier S."/>
        </authorList>
    </citation>
    <scope>NUCLEOTIDE SEQUENCE [LARGE SCALE GENOMIC DNA]</scope>
    <source>
        <strain evidence="3">1S1</strain>
    </source>
</reference>
<sequence length="230" mass="26010">MPISSCPHDRSGTIRETTMIYELRTYTVRPGTVGEMVKAASTISRDIRGDNFGKLEGYWITEIGPLNQVMHMWSYADLNERSRLRAELAKNPRWTGEYIPAIRPLLVRQEVRLMNAIIPPVAPATTGNIYEFRNYRAKPLGGVKQWLDLITGVLPEREKYSKIVGLWHTDSGQPNEVCHIWAYPDLNARAAARGGAMKDPAWLEFLSKGTLLLEEMHSTIMLPAPHSPLQ</sequence>
<dbReference type="InterPro" id="IPR051557">
    <property type="entry name" value="NipSnap_domain"/>
</dbReference>
<proteinExistence type="inferred from homology"/>
<organism evidence="3">
    <name type="scientific">Bradyrhizobium septentrionale</name>
    <dbReference type="NCBI Taxonomy" id="1404411"/>
    <lineage>
        <taxon>Bacteria</taxon>
        <taxon>Pseudomonadati</taxon>
        <taxon>Pseudomonadota</taxon>
        <taxon>Alphaproteobacteria</taxon>
        <taxon>Hyphomicrobiales</taxon>
        <taxon>Nitrobacteraceae</taxon>
        <taxon>Bradyrhizobium</taxon>
    </lineage>
</organism>
<dbReference type="Gene3D" id="3.30.70.100">
    <property type="match status" value="2"/>
</dbReference>
<dbReference type="PANTHER" id="PTHR21017">
    <property type="entry name" value="NIPSNAP-RELATED"/>
    <property type="match status" value="1"/>
</dbReference>
<gene>
    <name evidence="3" type="ORF">HAP48_030155</name>
</gene>
<dbReference type="EMBL" id="JAAOLE020000001">
    <property type="protein sequence ID" value="NVI47145.1"/>
    <property type="molecule type" value="Genomic_DNA"/>
</dbReference>
<evidence type="ECO:0000313" key="3">
    <source>
        <dbReference type="EMBL" id="NVI47145.1"/>
    </source>
</evidence>
<comment type="similarity">
    <text evidence="1">Belongs to the NipSnap family.</text>
</comment>
<dbReference type="Pfam" id="PF07978">
    <property type="entry name" value="NIPSNAP"/>
    <property type="match status" value="2"/>
</dbReference>
<protein>
    <submittedName>
        <fullName evidence="3">NIPSNAP family protein</fullName>
    </submittedName>
</protein>